<dbReference type="Proteomes" id="UP000053558">
    <property type="component" value="Unassembled WGS sequence"/>
</dbReference>
<evidence type="ECO:0000259" key="2">
    <source>
        <dbReference type="Pfam" id="PF20152"/>
    </source>
</evidence>
<dbReference type="OrthoDB" id="2562493at2759"/>
<feature type="domain" description="DUF6534" evidence="2">
    <location>
        <begin position="171"/>
        <end position="262"/>
    </location>
</feature>
<protein>
    <recommendedName>
        <fullName evidence="2">DUF6534 domain-containing protein</fullName>
    </recommendedName>
</protein>
<feature type="transmembrane region" description="Helical" evidence="1">
    <location>
        <begin position="119"/>
        <end position="143"/>
    </location>
</feature>
<keyword evidence="1" id="KW-1133">Transmembrane helix</keyword>
<name>A0A5M3M872_CONPW</name>
<reference evidence="4" key="1">
    <citation type="journal article" date="2012" name="Science">
        <title>The Paleozoic origin of enzymatic lignin decomposition reconstructed from 31 fungal genomes.</title>
        <authorList>
            <person name="Floudas D."/>
            <person name="Binder M."/>
            <person name="Riley R."/>
            <person name="Barry K."/>
            <person name="Blanchette R.A."/>
            <person name="Henrissat B."/>
            <person name="Martinez A.T."/>
            <person name="Otillar R."/>
            <person name="Spatafora J.W."/>
            <person name="Yadav J.S."/>
            <person name="Aerts A."/>
            <person name="Benoit I."/>
            <person name="Boyd A."/>
            <person name="Carlson A."/>
            <person name="Copeland A."/>
            <person name="Coutinho P.M."/>
            <person name="de Vries R.P."/>
            <person name="Ferreira P."/>
            <person name="Findley K."/>
            <person name="Foster B."/>
            <person name="Gaskell J."/>
            <person name="Glotzer D."/>
            <person name="Gorecki P."/>
            <person name="Heitman J."/>
            <person name="Hesse C."/>
            <person name="Hori C."/>
            <person name="Igarashi K."/>
            <person name="Jurgens J.A."/>
            <person name="Kallen N."/>
            <person name="Kersten P."/>
            <person name="Kohler A."/>
            <person name="Kuees U."/>
            <person name="Kumar T.K.A."/>
            <person name="Kuo A."/>
            <person name="LaButti K."/>
            <person name="Larrondo L.F."/>
            <person name="Lindquist E."/>
            <person name="Ling A."/>
            <person name="Lombard V."/>
            <person name="Lucas S."/>
            <person name="Lundell T."/>
            <person name="Martin R."/>
            <person name="McLaughlin D.J."/>
            <person name="Morgenstern I."/>
            <person name="Morin E."/>
            <person name="Murat C."/>
            <person name="Nagy L.G."/>
            <person name="Nolan M."/>
            <person name="Ohm R.A."/>
            <person name="Patyshakuliyeva A."/>
            <person name="Rokas A."/>
            <person name="Ruiz-Duenas F.J."/>
            <person name="Sabat G."/>
            <person name="Salamov A."/>
            <person name="Samejima M."/>
            <person name="Schmutz J."/>
            <person name="Slot J.C."/>
            <person name="St John F."/>
            <person name="Stenlid J."/>
            <person name="Sun H."/>
            <person name="Sun S."/>
            <person name="Syed K."/>
            <person name="Tsang A."/>
            <person name="Wiebenga A."/>
            <person name="Young D."/>
            <person name="Pisabarro A."/>
            <person name="Eastwood D.C."/>
            <person name="Martin F."/>
            <person name="Cullen D."/>
            <person name="Grigoriev I.V."/>
            <person name="Hibbett D.S."/>
        </authorList>
    </citation>
    <scope>NUCLEOTIDE SEQUENCE [LARGE SCALE GENOMIC DNA]</scope>
    <source>
        <strain evidence="4">RWD-64-598 SS2</strain>
    </source>
</reference>
<evidence type="ECO:0000256" key="1">
    <source>
        <dbReference type="SAM" id="Phobius"/>
    </source>
</evidence>
<feature type="transmembrane region" description="Helical" evidence="1">
    <location>
        <begin position="238"/>
        <end position="259"/>
    </location>
</feature>
<comment type="caution">
    <text evidence="3">The sequence shown here is derived from an EMBL/GenBank/DDBJ whole genome shotgun (WGS) entry which is preliminary data.</text>
</comment>
<dbReference type="PANTHER" id="PTHR40465">
    <property type="entry name" value="CHROMOSOME 1, WHOLE GENOME SHOTGUN SEQUENCE"/>
    <property type="match status" value="1"/>
</dbReference>
<feature type="transmembrane region" description="Helical" evidence="1">
    <location>
        <begin position="6"/>
        <end position="24"/>
    </location>
</feature>
<dbReference type="Pfam" id="PF20152">
    <property type="entry name" value="DUF6534"/>
    <property type="match status" value="1"/>
</dbReference>
<accession>A0A5M3M872</accession>
<dbReference type="InterPro" id="IPR045339">
    <property type="entry name" value="DUF6534"/>
</dbReference>
<organism evidence="3 4">
    <name type="scientific">Coniophora puteana (strain RWD-64-598)</name>
    <name type="common">Brown rot fungus</name>
    <dbReference type="NCBI Taxonomy" id="741705"/>
    <lineage>
        <taxon>Eukaryota</taxon>
        <taxon>Fungi</taxon>
        <taxon>Dikarya</taxon>
        <taxon>Basidiomycota</taxon>
        <taxon>Agaricomycotina</taxon>
        <taxon>Agaricomycetes</taxon>
        <taxon>Agaricomycetidae</taxon>
        <taxon>Boletales</taxon>
        <taxon>Coniophorineae</taxon>
        <taxon>Coniophoraceae</taxon>
        <taxon>Coniophora</taxon>
    </lineage>
</organism>
<keyword evidence="4" id="KW-1185">Reference proteome</keyword>
<keyword evidence="1" id="KW-0812">Transmembrane</keyword>
<dbReference type="GeneID" id="19206340"/>
<sequence length="296" mass="32479">MEHVQIIGCHLTGVLFNTFLFGIVSQRYVTYFLSGHARSEEQYTVKMMVSLLCLLDTTSTASLIYAAWRLAIVDYNNPSALMAITPWPICFNPIVVECTAMTTQMFLTSRLWRLRRSRLLVGIAIALATMSFATGVAAAVEMLVTRFQSNAHRGPQGFLGSLILSWSALQVVTDVFITVSLIVILCQARKGLAIPSARREYGRIIDVFIHGSIQTGVLAGGWAIGTLVALIAWPTSDLSGAISICMGRIYTITLLDILICRPYFKGDIREGTTSTKSSPQLTSVVEYPTFEAVINP</sequence>
<dbReference type="EMBL" id="JH711590">
    <property type="protein sequence ID" value="EIW74985.1"/>
    <property type="molecule type" value="Genomic_DNA"/>
</dbReference>
<gene>
    <name evidence="3" type="ORF">CONPUDRAFT_169850</name>
</gene>
<feature type="transmembrane region" description="Helical" evidence="1">
    <location>
        <begin position="207"/>
        <end position="232"/>
    </location>
</feature>
<evidence type="ECO:0000313" key="3">
    <source>
        <dbReference type="EMBL" id="EIW74985.1"/>
    </source>
</evidence>
<dbReference type="AlphaFoldDB" id="A0A5M3M872"/>
<feature type="transmembrane region" description="Helical" evidence="1">
    <location>
        <begin position="163"/>
        <end position="186"/>
    </location>
</feature>
<evidence type="ECO:0000313" key="4">
    <source>
        <dbReference type="Proteomes" id="UP000053558"/>
    </source>
</evidence>
<proteinExistence type="predicted"/>
<dbReference type="PANTHER" id="PTHR40465:SF1">
    <property type="entry name" value="DUF6534 DOMAIN-CONTAINING PROTEIN"/>
    <property type="match status" value="1"/>
</dbReference>
<dbReference type="KEGG" id="cput:CONPUDRAFT_169850"/>
<dbReference type="RefSeq" id="XP_007775033.1">
    <property type="nucleotide sequence ID" value="XM_007776843.1"/>
</dbReference>
<feature type="transmembrane region" description="Helical" evidence="1">
    <location>
        <begin position="45"/>
        <end position="68"/>
    </location>
</feature>
<keyword evidence="1" id="KW-0472">Membrane</keyword>